<accession>A4A7W9</accession>
<dbReference type="PANTHER" id="PTHR40940">
    <property type="entry name" value="PROTEIN BATD-RELATED"/>
    <property type="match status" value="1"/>
</dbReference>
<gene>
    <name evidence="4" type="ORF">KT71_14379</name>
</gene>
<feature type="signal peptide" evidence="2">
    <location>
        <begin position="1"/>
        <end position="27"/>
    </location>
</feature>
<feature type="chain" id="PRO_5002664277" evidence="2">
    <location>
        <begin position="28"/>
        <end position="569"/>
    </location>
</feature>
<feature type="domain" description="DUF7939" evidence="3">
    <location>
        <begin position="461"/>
        <end position="552"/>
    </location>
</feature>
<protein>
    <submittedName>
        <fullName evidence="4">Oxygen tolerance</fullName>
    </submittedName>
</protein>
<evidence type="ECO:0000256" key="2">
    <source>
        <dbReference type="SAM" id="SignalP"/>
    </source>
</evidence>
<reference evidence="4 5" key="1">
    <citation type="journal article" date="2007" name="Proc. Natl. Acad. Sci. U.S.A.">
        <title>Characterization of a marine gammaproteobacterium capable of aerobic anoxygenic photosynthesis.</title>
        <authorList>
            <person name="Fuchs B.M."/>
            <person name="Spring S."/>
            <person name="Teeling H."/>
            <person name="Quast C."/>
            <person name="Wulf J."/>
            <person name="Schattenhofer M."/>
            <person name="Yan S."/>
            <person name="Ferriera S."/>
            <person name="Johnson J."/>
            <person name="Glockner F.O."/>
            <person name="Amann R."/>
        </authorList>
    </citation>
    <scope>NUCLEOTIDE SEQUENCE [LARGE SCALE GENOMIC DNA]</scope>
    <source>
        <strain evidence="4">KT71</strain>
    </source>
</reference>
<dbReference type="AlphaFoldDB" id="A4A7W9"/>
<dbReference type="EMBL" id="AAOA02000001">
    <property type="protein sequence ID" value="EAQ97764.2"/>
    <property type="molecule type" value="Genomic_DNA"/>
</dbReference>
<proteinExistence type="predicted"/>
<evidence type="ECO:0000313" key="4">
    <source>
        <dbReference type="EMBL" id="EAQ97764.2"/>
    </source>
</evidence>
<reference evidence="4 5" key="2">
    <citation type="journal article" date="2009" name="PLoS ONE">
        <title>The photosynthetic apparatus and its regulation in the aerobic gammaproteobacterium Congregibacter litoralis gen. nov., sp. nov.</title>
        <authorList>
            <person name="Spring S."/>
            <person name="Lunsdorf H."/>
            <person name="Fuchs B.M."/>
            <person name="Tindall B.J."/>
        </authorList>
    </citation>
    <scope>NUCLEOTIDE SEQUENCE [LARGE SCALE GENOMIC DNA]</scope>
    <source>
        <strain evidence="4">KT71</strain>
    </source>
</reference>
<dbReference type="InterPro" id="IPR057699">
    <property type="entry name" value="DUF7939"/>
</dbReference>
<dbReference type="RefSeq" id="WP_023659628.1">
    <property type="nucleotide sequence ID" value="NZ_CM002299.1"/>
</dbReference>
<dbReference type="PANTHER" id="PTHR40940:SF1">
    <property type="entry name" value="PROTEIN BATD"/>
    <property type="match status" value="1"/>
</dbReference>
<dbReference type="Proteomes" id="UP000019205">
    <property type="component" value="Chromosome"/>
</dbReference>
<feature type="region of interest" description="Disordered" evidence="1">
    <location>
        <begin position="548"/>
        <end position="569"/>
    </location>
</feature>
<keyword evidence="5" id="KW-1185">Reference proteome</keyword>
<evidence type="ECO:0000259" key="3">
    <source>
        <dbReference type="Pfam" id="PF25607"/>
    </source>
</evidence>
<dbReference type="Pfam" id="PF13584">
    <property type="entry name" value="BatD"/>
    <property type="match status" value="2"/>
</dbReference>
<dbReference type="InterPro" id="IPR025738">
    <property type="entry name" value="BatD"/>
</dbReference>
<dbReference type="eggNOG" id="COG0457">
    <property type="taxonomic scope" value="Bacteria"/>
</dbReference>
<evidence type="ECO:0000256" key="1">
    <source>
        <dbReference type="SAM" id="MobiDB-lite"/>
    </source>
</evidence>
<sequence>MTQKRSGKQAPGWVFWLLIALAMPAQSALEASLDRYNIAMGDSVRLSLRSDDGSDPSDADLTALREHFEIIQSSSNISTRIINGERSQTRELTLELTPLREGSLVIPPFEVDGKRSEALSVTVGPEPTLQATDEAVIFEAEVDRSKVYVQGQLLLTLRVQQAVNLDSRSISELDIPNAYVETLGQNSFQRTINGRPWLVHEIRYAIFPESSGELVIPAQTFSGRIASGRRTLFDTRPAGRLLRRRSEELVIPVLPRPDEYPAATWLPSSDLRIEEQWSGPLDQLRIGDSITRTITVTGEGLQGAQLPPIDGNSASGLRAYPDQPLINNVNSDKGVTGIRSDSLALVAVEDGVYELPALEIPWWDTESDSLKIARLPAQRLTVLPSPGAALNTGDTPAALPGNASPAVAAPAAGQLQGSPWPWIAGFCAAGWLVTTILWWRRGQRPGSRPSETSTVEPDPPRLLDACKRNDPRLAREALRLWLREQGHRGSMEIWLREQDSASLREAVQELERHLYRHSLSDGDNAAKGAAAPSSEPWDGSALAAAIRSLPKKAKTRRKDSPLPQLYLSQ</sequence>
<name>A4A7W9_9GAMM</name>
<comment type="caution">
    <text evidence="4">The sequence shown here is derived from an EMBL/GenBank/DDBJ whole genome shotgun (WGS) entry which is preliminary data.</text>
</comment>
<keyword evidence="2" id="KW-0732">Signal</keyword>
<organism evidence="4 5">
    <name type="scientific">Congregibacter litoralis KT71</name>
    <dbReference type="NCBI Taxonomy" id="314285"/>
    <lineage>
        <taxon>Bacteria</taxon>
        <taxon>Pseudomonadati</taxon>
        <taxon>Pseudomonadota</taxon>
        <taxon>Gammaproteobacteria</taxon>
        <taxon>Cellvibrionales</taxon>
        <taxon>Halieaceae</taxon>
        <taxon>Congregibacter</taxon>
    </lineage>
</organism>
<dbReference type="HOGENOM" id="CLU_031701_1_0_6"/>
<dbReference type="STRING" id="314285.KT71_14379"/>
<feature type="region of interest" description="Disordered" evidence="1">
    <location>
        <begin position="444"/>
        <end position="463"/>
    </location>
</feature>
<evidence type="ECO:0000313" key="5">
    <source>
        <dbReference type="Proteomes" id="UP000019205"/>
    </source>
</evidence>
<dbReference type="Pfam" id="PF25607">
    <property type="entry name" value="DUF7939"/>
    <property type="match status" value="1"/>
</dbReference>